<feature type="region of interest" description="Disordered" evidence="3">
    <location>
        <begin position="298"/>
        <end position="323"/>
    </location>
</feature>
<dbReference type="Proteomes" id="UP000319731">
    <property type="component" value="Unassembled WGS sequence"/>
</dbReference>
<sequence length="902" mass="99123">MLSVSVDKSNGGPYLVSDVAKPSKPTTINRESSTTIFELKVQIPSELASSWQTIHDCGERLRAILSDDYFEVHSHLATILVYAPHILLRPPPDSPQPESLSTPSLITIQTAGNRVSLIVERTLSVLNERLTIGLNDEDAVNYGRLERKLIDATASIERVVNRCKEYELWSGNWEDAKGTYAYLMSNIKGFATSLRDYVQLITELASHHPDTFPMAESHEALKPLLRRRTIGDRILKSIAALRMHGLVQVESENTPVATVTSEARTSRSTIFRMSQTPESLQRRTPFDMPARNRVSFASEAQSLDGSTAQKPLPPIPEGVTEAGTSSPTAAAVLKPPVPVQVHLVPSTASLGVRVATSIAEALAASAILPGILPGPHENEGITVEHEIHNSLKRNMSVSSAAQSVEMAVQERQKHGNLLHISEGGVEVLILEDLGSRLQIVAGTVDRLISRLADEHATDDEYLDIMIQTHMFFVSARDMFDQMVARFHCQPPSDGTTDTEYFVKWQKVIQLKVLNVVGRWCRLQFSPDFSNDSALRTALNGFLADAHLKGYKSEADRIRRIVTLQGTDKVKSGSSRTSTASSSMTSSPFSTARPLSNLSQLSRSSNQSQQSLPNGPATYCRGFDSPVLELDPASVAKYLTTTERRALANVTVSDVLAKVAGGIKLANPWTGEVDIRELIVNSTGAKVEKIDKIAERANRIHNWVILEIASANSVKAREKLLQKFLNVAKQCYALQNFHTMLVIAAALLSPTVSRVSKSLPPLPPSHFSTLLMLEKLLDPSSNMKAYRIALSSIHQGQAVPLFPIVLKDATFVIEGSPPFAPLANETADKEQQPPLVNFDMYRTLVTIVTAYLDIVKEPYSFESDRKPHIERLIEDRLAAADDEAGWDDTGVLSTVWNMINSDS</sequence>
<keyword evidence="7" id="KW-1185">Reference proteome</keyword>
<organism evidence="6 7">
    <name type="scientific">Synchytrium microbalum</name>
    <dbReference type="NCBI Taxonomy" id="1806994"/>
    <lineage>
        <taxon>Eukaryota</taxon>
        <taxon>Fungi</taxon>
        <taxon>Fungi incertae sedis</taxon>
        <taxon>Chytridiomycota</taxon>
        <taxon>Chytridiomycota incertae sedis</taxon>
        <taxon>Chytridiomycetes</taxon>
        <taxon>Synchytriales</taxon>
        <taxon>Synchytriaceae</taxon>
        <taxon>Synchytrium</taxon>
    </lineage>
</organism>
<reference evidence="6 7" key="1">
    <citation type="journal article" date="2019" name="Sci. Rep.">
        <title>Comparative genomics of chytrid fungi reveal insights into the obligate biotrophic and pathogenic lifestyle of Synchytrium endobioticum.</title>
        <authorList>
            <person name="van de Vossenberg B.T.L.H."/>
            <person name="Warris S."/>
            <person name="Nguyen H.D.T."/>
            <person name="van Gent-Pelzer M.P.E."/>
            <person name="Joly D.L."/>
            <person name="van de Geest H.C."/>
            <person name="Bonants P.J.M."/>
            <person name="Smith D.S."/>
            <person name="Levesque C.A."/>
            <person name="van der Lee T.A.J."/>
        </authorList>
    </citation>
    <scope>NUCLEOTIDE SEQUENCE [LARGE SCALE GENOMIC DNA]</scope>
    <source>
        <strain evidence="6 7">JEL517</strain>
    </source>
</reference>
<dbReference type="EMBL" id="QEAO01000006">
    <property type="protein sequence ID" value="TPX36040.1"/>
    <property type="molecule type" value="Genomic_DNA"/>
</dbReference>
<dbReference type="InterPro" id="IPR000651">
    <property type="entry name" value="Ras-like_Gua-exchang_fac_N"/>
</dbReference>
<protein>
    <recommendedName>
        <fullName evidence="8">Ras-GEF domain-containing protein</fullName>
    </recommendedName>
</protein>
<name>A0A507C3E5_9FUNG</name>
<dbReference type="AlphaFoldDB" id="A0A507C3E5"/>
<dbReference type="PROSITE" id="PS50212">
    <property type="entry name" value="RASGEF_NTER"/>
    <property type="match status" value="1"/>
</dbReference>
<evidence type="ECO:0000256" key="1">
    <source>
        <dbReference type="ARBA" id="ARBA00022658"/>
    </source>
</evidence>
<dbReference type="Pfam" id="PF00617">
    <property type="entry name" value="RasGEF"/>
    <property type="match status" value="1"/>
</dbReference>
<dbReference type="CDD" id="cd06224">
    <property type="entry name" value="REM"/>
    <property type="match status" value="1"/>
</dbReference>
<evidence type="ECO:0000313" key="6">
    <source>
        <dbReference type="EMBL" id="TPX36040.1"/>
    </source>
</evidence>
<dbReference type="PANTHER" id="PTHR23113">
    <property type="entry name" value="GUANINE NUCLEOTIDE EXCHANGE FACTOR"/>
    <property type="match status" value="1"/>
</dbReference>
<evidence type="ECO:0000259" key="4">
    <source>
        <dbReference type="PROSITE" id="PS50009"/>
    </source>
</evidence>
<dbReference type="GO" id="GO:0007265">
    <property type="term" value="P:Ras protein signal transduction"/>
    <property type="evidence" value="ECO:0007669"/>
    <property type="project" value="TreeGrafter"/>
</dbReference>
<dbReference type="GO" id="GO:0005886">
    <property type="term" value="C:plasma membrane"/>
    <property type="evidence" value="ECO:0007669"/>
    <property type="project" value="TreeGrafter"/>
</dbReference>
<dbReference type="Gene3D" id="1.10.840.10">
    <property type="entry name" value="Ras guanine-nucleotide exchange factors catalytic domain"/>
    <property type="match status" value="1"/>
</dbReference>
<evidence type="ECO:0000256" key="3">
    <source>
        <dbReference type="SAM" id="MobiDB-lite"/>
    </source>
</evidence>
<feature type="region of interest" description="Disordered" evidence="3">
    <location>
        <begin position="568"/>
        <end position="615"/>
    </location>
</feature>
<dbReference type="InterPro" id="IPR036964">
    <property type="entry name" value="RASGEF_cat_dom_sf"/>
</dbReference>
<dbReference type="RefSeq" id="XP_031026425.1">
    <property type="nucleotide sequence ID" value="XM_031167645.1"/>
</dbReference>
<dbReference type="GO" id="GO:0005085">
    <property type="term" value="F:guanyl-nucleotide exchange factor activity"/>
    <property type="evidence" value="ECO:0007669"/>
    <property type="project" value="UniProtKB-KW"/>
</dbReference>
<dbReference type="SMART" id="SM00147">
    <property type="entry name" value="RasGEF"/>
    <property type="match status" value="1"/>
</dbReference>
<feature type="compositionally biased region" description="Polar residues" evidence="3">
    <location>
        <begin position="298"/>
        <end position="309"/>
    </location>
</feature>
<dbReference type="PROSITE" id="PS50009">
    <property type="entry name" value="RASGEF_CAT"/>
    <property type="match status" value="1"/>
</dbReference>
<dbReference type="OrthoDB" id="546434at2759"/>
<feature type="domain" description="N-terminal Ras-GEF" evidence="5">
    <location>
        <begin position="435"/>
        <end position="565"/>
    </location>
</feature>
<dbReference type="InterPro" id="IPR008937">
    <property type="entry name" value="Ras-like_GEF"/>
</dbReference>
<feature type="domain" description="Ras-GEF" evidence="4">
    <location>
        <begin position="630"/>
        <end position="887"/>
    </location>
</feature>
<accession>A0A507C3E5</accession>
<evidence type="ECO:0000313" key="7">
    <source>
        <dbReference type="Proteomes" id="UP000319731"/>
    </source>
</evidence>
<dbReference type="STRING" id="1806994.A0A507C3E5"/>
<dbReference type="InterPro" id="IPR023578">
    <property type="entry name" value="Ras_GEF_dom_sf"/>
</dbReference>
<feature type="compositionally biased region" description="Low complexity" evidence="3">
    <location>
        <begin position="571"/>
        <end position="612"/>
    </location>
</feature>
<dbReference type="PANTHER" id="PTHR23113:SF368">
    <property type="entry name" value="CELL DIVISION CONTROL PROTEIN 25"/>
    <property type="match status" value="1"/>
</dbReference>
<dbReference type="Pfam" id="PF00618">
    <property type="entry name" value="RasGEF_N"/>
    <property type="match status" value="1"/>
</dbReference>
<dbReference type="InterPro" id="IPR001895">
    <property type="entry name" value="RASGEF_cat_dom"/>
</dbReference>
<dbReference type="GeneID" id="42002942"/>
<dbReference type="SMART" id="SM00229">
    <property type="entry name" value="RasGEFN"/>
    <property type="match status" value="1"/>
</dbReference>
<evidence type="ECO:0008006" key="8">
    <source>
        <dbReference type="Google" id="ProtNLM"/>
    </source>
</evidence>
<comment type="caution">
    <text evidence="6">The sequence shown here is derived from an EMBL/GenBank/DDBJ whole genome shotgun (WGS) entry which is preliminary data.</text>
</comment>
<keyword evidence="1 2" id="KW-0344">Guanine-nucleotide releasing factor</keyword>
<proteinExistence type="predicted"/>
<gene>
    <name evidence="6" type="ORF">SmJEL517_g01717</name>
</gene>
<evidence type="ECO:0000256" key="2">
    <source>
        <dbReference type="PROSITE-ProRule" id="PRU00168"/>
    </source>
</evidence>
<dbReference type="Gene3D" id="1.20.870.10">
    <property type="entry name" value="Son of sevenless (SoS) protein Chain: S domain 1"/>
    <property type="match status" value="1"/>
</dbReference>
<evidence type="ECO:0000259" key="5">
    <source>
        <dbReference type="PROSITE" id="PS50212"/>
    </source>
</evidence>
<dbReference type="SUPFAM" id="SSF48366">
    <property type="entry name" value="Ras GEF"/>
    <property type="match status" value="1"/>
</dbReference>